<dbReference type="InterPro" id="IPR000070">
    <property type="entry name" value="Pectinesterase_cat"/>
</dbReference>
<dbReference type="GO" id="GO:0045490">
    <property type="term" value="P:pectin catabolic process"/>
    <property type="evidence" value="ECO:0007669"/>
    <property type="project" value="UniProtKB-UniRule"/>
</dbReference>
<keyword evidence="6" id="KW-0326">Glycosidase</keyword>
<dbReference type="InterPro" id="IPR012334">
    <property type="entry name" value="Pectin_lyas_fold"/>
</dbReference>
<accession>A0A173ZH89</accession>
<dbReference type="Pfam" id="PF01095">
    <property type="entry name" value="Pectinesterase"/>
    <property type="match status" value="1"/>
</dbReference>
<proteinExistence type="predicted"/>
<dbReference type="InterPro" id="IPR008928">
    <property type="entry name" value="6-hairpin_glycosidase_sf"/>
</dbReference>
<dbReference type="UniPathway" id="UPA00545">
    <property type="reaction ID" value="UER00823"/>
</dbReference>
<reference evidence="6 7" key="1">
    <citation type="submission" date="2015-09" db="EMBL/GenBank/DDBJ databases">
        <authorList>
            <consortium name="Pathogen Informatics"/>
        </authorList>
    </citation>
    <scope>NUCLEOTIDE SEQUENCE [LARGE SCALE GENOMIC DNA]</scope>
    <source>
        <strain evidence="6 7">2789STDY5608840</strain>
    </source>
</reference>
<sequence>MRRTLFSDFFILFLFITTVPLVLSAQQVDSKLPWSVRMTESEMIRCPESWQLDFQPKLKWDYCHGLELGAMLDVYDAYGDKKIRDYAIAYADTMVHEDGTITAYKLTDYSLDRINSGKILFRIYEQTKNPKYKKALDLLYSQFEGQPRNADGGFWHKKIYPHQMWLDGIYMGAPFYAEYAFRNNLPQAYADVINQFVTCARHTYDPKNGLYRHAADVSRTERWADPVTGQSKHTWGRAMGWYAMALVDALEFIPQHEAGRDSLLDILNNVAVQVKKLQDPKTGGWYQVMDRSGDKGNYVESSCSAMFIYSLFKAVRLGYIDKSYLNVALKGYKGFLNNFIEVDKNGVVTVTKACAVAGLGGKVYRSGDYDYYINETIRNNDPKAVGPFIMASLEYERLLPYEQQQKQDTLVVSRDGTGKYRNIQDAVEAVRAFMDYTVTIYIKKGVYKEKLVIPSWVKNVQLVGEDPEKTIITYDDHANINKMGTFRTYTVKVEGSDITFKDLTIENNAAPLGQAVALHTEGDRLMFVGCRFLGNQDTIYTGSEGSRLLFTNCYIEGTTDFIFGPSTALFEYCELHSKRDSYITAASTPQNEEFGYVFKNCKLTAAPGVKKVYLGRPWRPYAATAFINCEFGGHIRPEGWHNWKNPENERTARYAEFGNTGDGADTSGRVAWSKQLTKKEALRYTPENIFKENSNWYPYK</sequence>
<dbReference type="GO" id="GO:0042545">
    <property type="term" value="P:cell wall modification"/>
    <property type="evidence" value="ECO:0007669"/>
    <property type="project" value="UniProtKB-UniRule"/>
</dbReference>
<protein>
    <recommendedName>
        <fullName evidence="4">Pectinesterase</fullName>
        <ecNumber evidence="4">3.1.1.11</ecNumber>
    </recommendedName>
</protein>
<dbReference type="PANTHER" id="PTHR33886:SF8">
    <property type="entry name" value="UNSATURATED RHAMNOGALACTURONAN HYDROLASE (EUROFUNG)"/>
    <property type="match status" value="1"/>
</dbReference>
<dbReference type="SUPFAM" id="SSF48208">
    <property type="entry name" value="Six-hairpin glycosidases"/>
    <property type="match status" value="1"/>
</dbReference>
<evidence type="ECO:0000259" key="5">
    <source>
        <dbReference type="Pfam" id="PF01095"/>
    </source>
</evidence>
<dbReference type="PROSITE" id="PS00503">
    <property type="entry name" value="PECTINESTERASE_2"/>
    <property type="match status" value="1"/>
</dbReference>
<dbReference type="PANTHER" id="PTHR33886">
    <property type="entry name" value="UNSATURATED RHAMNOGALACTURONAN HYDROLASE (EUROFUNG)"/>
    <property type="match status" value="1"/>
</dbReference>
<dbReference type="Pfam" id="PF07470">
    <property type="entry name" value="Glyco_hydro_88"/>
    <property type="match status" value="1"/>
</dbReference>
<gene>
    <name evidence="6" type="primary">yteR_2</name>
    <name evidence="6" type="ORF">ERS852397_00798</name>
</gene>
<dbReference type="InterPro" id="IPR033131">
    <property type="entry name" value="Pectinesterase_Asp_AS"/>
</dbReference>
<comment type="catalytic activity">
    <reaction evidence="4">
        <text>[(1-&gt;4)-alpha-D-galacturonosyl methyl ester](n) + n H2O = [(1-&gt;4)-alpha-D-galacturonosyl](n) + n methanol + n H(+)</text>
        <dbReference type="Rhea" id="RHEA:22380"/>
        <dbReference type="Rhea" id="RHEA-COMP:14570"/>
        <dbReference type="Rhea" id="RHEA-COMP:14573"/>
        <dbReference type="ChEBI" id="CHEBI:15377"/>
        <dbReference type="ChEBI" id="CHEBI:15378"/>
        <dbReference type="ChEBI" id="CHEBI:17790"/>
        <dbReference type="ChEBI" id="CHEBI:140522"/>
        <dbReference type="ChEBI" id="CHEBI:140523"/>
        <dbReference type="EC" id="3.1.1.11"/>
    </reaction>
</comment>
<keyword evidence="2 4" id="KW-0063">Aspartyl esterase</keyword>
<organism evidence="6 7">
    <name type="scientific">Bacteroides finegoldii</name>
    <dbReference type="NCBI Taxonomy" id="338188"/>
    <lineage>
        <taxon>Bacteria</taxon>
        <taxon>Pseudomonadati</taxon>
        <taxon>Bacteroidota</taxon>
        <taxon>Bacteroidia</taxon>
        <taxon>Bacteroidales</taxon>
        <taxon>Bacteroidaceae</taxon>
        <taxon>Bacteroides</taxon>
    </lineage>
</organism>
<dbReference type="EC" id="3.1.1.11" evidence="4"/>
<dbReference type="InterPro" id="IPR011050">
    <property type="entry name" value="Pectin_lyase_fold/virulence"/>
</dbReference>
<comment type="pathway">
    <text evidence="4">Glycan metabolism; pectin degradation; 2-dehydro-3-deoxy-D-gluconate from pectin: step 1/5.</text>
</comment>
<dbReference type="STRING" id="338188.ERS852397_00798"/>
<evidence type="ECO:0000256" key="1">
    <source>
        <dbReference type="ARBA" id="ARBA00022801"/>
    </source>
</evidence>
<feature type="active site" evidence="3">
    <location>
        <position position="560"/>
    </location>
</feature>
<dbReference type="EMBL" id="CYZH01000003">
    <property type="protein sequence ID" value="CUN75594.1"/>
    <property type="molecule type" value="Genomic_DNA"/>
</dbReference>
<evidence type="ECO:0000256" key="2">
    <source>
        <dbReference type="ARBA" id="ARBA00023085"/>
    </source>
</evidence>
<evidence type="ECO:0000313" key="7">
    <source>
        <dbReference type="Proteomes" id="UP000095517"/>
    </source>
</evidence>
<dbReference type="Gene3D" id="1.50.10.10">
    <property type="match status" value="1"/>
</dbReference>
<feature type="domain" description="Pectinesterase catalytic" evidence="5">
    <location>
        <begin position="410"/>
        <end position="691"/>
    </location>
</feature>
<dbReference type="Gene3D" id="2.160.20.10">
    <property type="entry name" value="Single-stranded right-handed beta-helix, Pectin lyase-like"/>
    <property type="match status" value="1"/>
</dbReference>
<dbReference type="InterPro" id="IPR010905">
    <property type="entry name" value="Glyco_hydro_88"/>
</dbReference>
<keyword evidence="1 4" id="KW-0378">Hydrolase</keyword>
<dbReference type="InterPro" id="IPR012341">
    <property type="entry name" value="6hp_glycosidase-like_sf"/>
</dbReference>
<dbReference type="GO" id="GO:0016798">
    <property type="term" value="F:hydrolase activity, acting on glycosyl bonds"/>
    <property type="evidence" value="ECO:0007669"/>
    <property type="project" value="UniProtKB-KW"/>
</dbReference>
<dbReference type="InterPro" id="IPR052043">
    <property type="entry name" value="PolySaccharide_Degr_Enz"/>
</dbReference>
<evidence type="ECO:0000313" key="6">
    <source>
        <dbReference type="EMBL" id="CUN75594.1"/>
    </source>
</evidence>
<dbReference type="Proteomes" id="UP000095517">
    <property type="component" value="Unassembled WGS sequence"/>
</dbReference>
<name>A0A173ZH89_9BACE</name>
<dbReference type="GO" id="GO:0030599">
    <property type="term" value="F:pectinesterase activity"/>
    <property type="evidence" value="ECO:0007669"/>
    <property type="project" value="UniProtKB-UniRule"/>
</dbReference>
<dbReference type="AlphaFoldDB" id="A0A173ZH89"/>
<dbReference type="SUPFAM" id="SSF51126">
    <property type="entry name" value="Pectin lyase-like"/>
    <property type="match status" value="1"/>
</dbReference>
<evidence type="ECO:0000256" key="4">
    <source>
        <dbReference type="RuleBase" id="RU000589"/>
    </source>
</evidence>
<evidence type="ECO:0000256" key="3">
    <source>
        <dbReference type="PROSITE-ProRule" id="PRU10040"/>
    </source>
</evidence>